<dbReference type="PIRSF" id="PIRSF035805">
    <property type="entry name" value="TK_cell"/>
    <property type="match status" value="1"/>
</dbReference>
<dbReference type="Gene3D" id="3.40.50.300">
    <property type="entry name" value="P-loop containing nucleotide triphosphate hydrolases"/>
    <property type="match status" value="1"/>
</dbReference>
<reference evidence="14 15" key="1">
    <citation type="submission" date="2017-12" db="EMBL/GenBank/DDBJ databases">
        <title>Complete genome sequence and characterization of bacteriophage phiP4-3 infecting Proteus pennea.</title>
        <authorList>
            <person name="He Y."/>
            <person name="Yang H."/>
        </authorList>
    </citation>
    <scope>NUCLEOTIDE SEQUENCE [LARGE SCALE GENOMIC DNA]</scope>
</reference>
<organism evidence="14 15">
    <name type="scientific">Proteus phage phiP4-3</name>
    <dbReference type="NCBI Taxonomy" id="2065203"/>
    <lineage>
        <taxon>Viruses</taxon>
        <taxon>Duplodnaviria</taxon>
        <taxon>Heunggongvirae</taxon>
        <taxon>Uroviricota</taxon>
        <taxon>Caudoviricetes</taxon>
        <taxon>Pantevenvirales</taxon>
        <taxon>Straboviridae</taxon>
        <taxon>Bragavirus</taxon>
        <taxon>Bragavirus p43</taxon>
    </lineage>
</organism>
<evidence type="ECO:0000256" key="3">
    <source>
        <dbReference type="ARBA" id="ARBA00020079"/>
    </source>
</evidence>
<dbReference type="GO" id="GO:0071897">
    <property type="term" value="P:DNA biosynthetic process"/>
    <property type="evidence" value="ECO:0007669"/>
    <property type="project" value="UniProtKB-KW"/>
</dbReference>
<keyword evidence="4 12" id="KW-0237">DNA synthesis</keyword>
<evidence type="ECO:0000256" key="5">
    <source>
        <dbReference type="ARBA" id="ARBA00022679"/>
    </source>
</evidence>
<keyword evidence="8 12" id="KW-0067">ATP-binding</keyword>
<dbReference type="InterPro" id="IPR001267">
    <property type="entry name" value="Thymidine_kinase"/>
</dbReference>
<keyword evidence="15" id="KW-1185">Reference proteome</keyword>
<keyword evidence="6 12" id="KW-0547">Nucleotide-binding</keyword>
<evidence type="ECO:0000256" key="1">
    <source>
        <dbReference type="ARBA" id="ARBA00007587"/>
    </source>
</evidence>
<dbReference type="GO" id="GO:0005524">
    <property type="term" value="F:ATP binding"/>
    <property type="evidence" value="ECO:0007669"/>
    <property type="project" value="UniProtKB-KW"/>
</dbReference>
<accession>A0A2I6PFM4</accession>
<evidence type="ECO:0000256" key="7">
    <source>
        <dbReference type="ARBA" id="ARBA00022777"/>
    </source>
</evidence>
<keyword evidence="7 12" id="KW-0418">Kinase</keyword>
<evidence type="ECO:0000256" key="11">
    <source>
        <dbReference type="PIRSR" id="PIRSR035805-2"/>
    </source>
</evidence>
<feature type="binding site" evidence="11">
    <location>
        <begin position="167"/>
        <end position="170"/>
    </location>
    <ligand>
        <name>substrate</name>
    </ligand>
</feature>
<comment type="similarity">
    <text evidence="1 13">Belongs to the thymidine kinase family.</text>
</comment>
<dbReference type="GO" id="GO:0004797">
    <property type="term" value="F:thymidine kinase activity"/>
    <property type="evidence" value="ECO:0007669"/>
    <property type="project" value="UniProtKB-EC"/>
</dbReference>
<dbReference type="PROSITE" id="PS00603">
    <property type="entry name" value="TK_CELLULAR_TYPE"/>
    <property type="match status" value="1"/>
</dbReference>
<keyword evidence="5 12" id="KW-0808">Transferase</keyword>
<dbReference type="SUPFAM" id="SSF52540">
    <property type="entry name" value="P-loop containing nucleoside triphosphate hydrolases"/>
    <property type="match status" value="1"/>
</dbReference>
<sequence>MAQLYFVYGSMAAGKSLKLLSVNNNYKEQKMSCLLLKPDIDTRDKGVISSRVGIQEPCILFSKETDLYSLYLNLGPRKEAILIDECQFLTKAQVLQLTKIVDNHQIPVMCFGLKTDFKGELFEGSAALLAWADKLEELKAVCWCGRKATHTAKCSPSGKAVKEGDTIEIGGDDKYKSFCRKHYFEFNK</sequence>
<evidence type="ECO:0000256" key="9">
    <source>
        <dbReference type="ARBA" id="ARBA00048254"/>
    </source>
</evidence>
<evidence type="ECO:0000256" key="12">
    <source>
        <dbReference type="RuleBase" id="RU000544"/>
    </source>
</evidence>
<gene>
    <name evidence="14" type="ORF">phiP43_177</name>
</gene>
<dbReference type="Gene3D" id="3.30.60.20">
    <property type="match status" value="1"/>
</dbReference>
<evidence type="ECO:0000256" key="13">
    <source>
        <dbReference type="RuleBase" id="RU004165"/>
    </source>
</evidence>
<evidence type="ECO:0000256" key="2">
    <source>
        <dbReference type="ARBA" id="ARBA00012118"/>
    </source>
</evidence>
<dbReference type="SUPFAM" id="SSF57716">
    <property type="entry name" value="Glucocorticoid receptor-like (DNA-binding domain)"/>
    <property type="match status" value="1"/>
</dbReference>
<comment type="catalytic activity">
    <reaction evidence="9 12">
        <text>thymidine + ATP = dTMP + ADP + H(+)</text>
        <dbReference type="Rhea" id="RHEA:19129"/>
        <dbReference type="ChEBI" id="CHEBI:15378"/>
        <dbReference type="ChEBI" id="CHEBI:17748"/>
        <dbReference type="ChEBI" id="CHEBI:30616"/>
        <dbReference type="ChEBI" id="CHEBI:63528"/>
        <dbReference type="ChEBI" id="CHEBI:456216"/>
        <dbReference type="EC" id="2.7.1.21"/>
    </reaction>
</comment>
<protein>
    <recommendedName>
        <fullName evidence="3 12">Thymidine kinase</fullName>
        <ecNumber evidence="2 12">2.7.1.21</ecNumber>
    </recommendedName>
</protein>
<name>A0A2I6PFM4_9CAUD</name>
<dbReference type="Pfam" id="PF00265">
    <property type="entry name" value="TK"/>
    <property type="match status" value="1"/>
</dbReference>
<dbReference type="EC" id="2.7.1.21" evidence="2 12"/>
<proteinExistence type="inferred from homology"/>
<dbReference type="InterPro" id="IPR020633">
    <property type="entry name" value="Thymidine_kinase_CS"/>
</dbReference>
<dbReference type="InterPro" id="IPR027417">
    <property type="entry name" value="P-loop_NTPase"/>
</dbReference>
<dbReference type="Proteomes" id="UP000240538">
    <property type="component" value="Segment"/>
</dbReference>
<evidence type="ECO:0000313" key="15">
    <source>
        <dbReference type="Proteomes" id="UP000240538"/>
    </source>
</evidence>
<dbReference type="PANTHER" id="PTHR11441:SF0">
    <property type="entry name" value="THYMIDINE KINASE, CYTOSOLIC"/>
    <property type="match status" value="1"/>
</dbReference>
<evidence type="ECO:0000256" key="8">
    <source>
        <dbReference type="ARBA" id="ARBA00022840"/>
    </source>
</evidence>
<dbReference type="GO" id="GO:0046104">
    <property type="term" value="P:thymidine metabolic process"/>
    <property type="evidence" value="ECO:0007669"/>
    <property type="project" value="TreeGrafter"/>
</dbReference>
<evidence type="ECO:0000313" key="14">
    <source>
        <dbReference type="EMBL" id="AUM58535.1"/>
    </source>
</evidence>
<evidence type="ECO:0000256" key="4">
    <source>
        <dbReference type="ARBA" id="ARBA00022634"/>
    </source>
</evidence>
<evidence type="ECO:0000256" key="6">
    <source>
        <dbReference type="ARBA" id="ARBA00022741"/>
    </source>
</evidence>
<dbReference type="PANTHER" id="PTHR11441">
    <property type="entry name" value="THYMIDINE KINASE"/>
    <property type="match status" value="1"/>
</dbReference>
<dbReference type="HAMAP" id="MF_00124">
    <property type="entry name" value="Thymidine_kinase"/>
    <property type="match status" value="1"/>
</dbReference>
<dbReference type="EMBL" id="MG696114">
    <property type="protein sequence ID" value="AUM58535.1"/>
    <property type="molecule type" value="Genomic_DNA"/>
</dbReference>
<dbReference type="NCBIfam" id="NF003300">
    <property type="entry name" value="PRK04296.1-5"/>
    <property type="match status" value="1"/>
</dbReference>
<evidence type="ECO:0000256" key="10">
    <source>
        <dbReference type="PIRSR" id="PIRSR035805-1"/>
    </source>
</evidence>
<feature type="active site" description="Proton acceptor" evidence="10">
    <location>
        <position position="85"/>
    </location>
</feature>
<feature type="binding site" evidence="11">
    <location>
        <position position="175"/>
    </location>
    <ligand>
        <name>substrate</name>
    </ligand>
</feature>